<evidence type="ECO:0000313" key="3">
    <source>
        <dbReference type="EMBL" id="OGZ56683.1"/>
    </source>
</evidence>
<dbReference type="AlphaFoldDB" id="A0A1G2H2J3"/>
<dbReference type="PANTHER" id="PTHR13420:SF7">
    <property type="entry name" value="UPF0235 PROTEIN C15ORF40"/>
    <property type="match status" value="1"/>
</dbReference>
<dbReference type="SMART" id="SM01152">
    <property type="entry name" value="DUF167"/>
    <property type="match status" value="1"/>
</dbReference>
<dbReference type="NCBIfam" id="TIGR00251">
    <property type="entry name" value="DUF167 family protein"/>
    <property type="match status" value="1"/>
</dbReference>
<dbReference type="PANTHER" id="PTHR13420">
    <property type="entry name" value="UPF0235 PROTEIN C15ORF40"/>
    <property type="match status" value="1"/>
</dbReference>
<dbReference type="InterPro" id="IPR036591">
    <property type="entry name" value="YggU-like_sf"/>
</dbReference>
<organism evidence="3 4">
    <name type="scientific">Candidatus Ryanbacteria bacterium RIFCSPLOWO2_02_FULL_45_11c</name>
    <dbReference type="NCBI Taxonomy" id="1802128"/>
    <lineage>
        <taxon>Bacteria</taxon>
        <taxon>Candidatus Ryaniibacteriota</taxon>
    </lineage>
</organism>
<sequence>MKKMIYIKPKSKHPGVVEQNGVLEVSVFAAPVDGKANEEMLELLSDYFEVAKSAIEIVGGHKSRKKLIEIRPWQKK</sequence>
<proteinExistence type="inferred from homology"/>
<accession>A0A1G2H2J3</accession>
<dbReference type="STRING" id="1802128.A3H64_03005"/>
<evidence type="ECO:0000313" key="4">
    <source>
        <dbReference type="Proteomes" id="UP000178186"/>
    </source>
</evidence>
<dbReference type="SUPFAM" id="SSF69786">
    <property type="entry name" value="YggU-like"/>
    <property type="match status" value="1"/>
</dbReference>
<dbReference type="HAMAP" id="MF_00634">
    <property type="entry name" value="UPF0235"/>
    <property type="match status" value="1"/>
</dbReference>
<reference evidence="3 4" key="1">
    <citation type="journal article" date="2016" name="Nat. Commun.">
        <title>Thousands of microbial genomes shed light on interconnected biogeochemical processes in an aquifer system.</title>
        <authorList>
            <person name="Anantharaman K."/>
            <person name="Brown C.T."/>
            <person name="Hug L.A."/>
            <person name="Sharon I."/>
            <person name="Castelle C.J."/>
            <person name="Probst A.J."/>
            <person name="Thomas B.C."/>
            <person name="Singh A."/>
            <person name="Wilkins M.J."/>
            <person name="Karaoz U."/>
            <person name="Brodie E.L."/>
            <person name="Williams K.H."/>
            <person name="Hubbard S.S."/>
            <person name="Banfield J.F."/>
        </authorList>
    </citation>
    <scope>NUCLEOTIDE SEQUENCE [LARGE SCALE GENOMIC DNA]</scope>
</reference>
<dbReference type="Pfam" id="PF02594">
    <property type="entry name" value="DUF167"/>
    <property type="match status" value="1"/>
</dbReference>
<dbReference type="EMBL" id="MHNY01000006">
    <property type="protein sequence ID" value="OGZ56683.1"/>
    <property type="molecule type" value="Genomic_DNA"/>
</dbReference>
<dbReference type="GO" id="GO:0005737">
    <property type="term" value="C:cytoplasm"/>
    <property type="evidence" value="ECO:0007669"/>
    <property type="project" value="TreeGrafter"/>
</dbReference>
<dbReference type="Gene3D" id="3.30.1200.10">
    <property type="entry name" value="YggU-like"/>
    <property type="match status" value="1"/>
</dbReference>
<dbReference type="Proteomes" id="UP000178186">
    <property type="component" value="Unassembled WGS sequence"/>
</dbReference>
<gene>
    <name evidence="3" type="ORF">A3H64_03005</name>
</gene>
<evidence type="ECO:0000256" key="2">
    <source>
        <dbReference type="HAMAP-Rule" id="MF_00634"/>
    </source>
</evidence>
<name>A0A1G2H2J3_9BACT</name>
<comment type="similarity">
    <text evidence="1 2">Belongs to the UPF0235 family.</text>
</comment>
<evidence type="ECO:0000256" key="1">
    <source>
        <dbReference type="ARBA" id="ARBA00010364"/>
    </source>
</evidence>
<comment type="caution">
    <text evidence="3">The sequence shown here is derived from an EMBL/GenBank/DDBJ whole genome shotgun (WGS) entry which is preliminary data.</text>
</comment>
<dbReference type="InterPro" id="IPR003746">
    <property type="entry name" value="DUF167"/>
</dbReference>
<protein>
    <recommendedName>
        <fullName evidence="2">UPF0235 protein A3H64_03005</fullName>
    </recommendedName>
</protein>